<evidence type="ECO:0000313" key="2">
    <source>
        <dbReference type="EMBL" id="KAF4366833.1"/>
    </source>
</evidence>
<sequence>MSEPLLDAYDQQVTTKRSPRVVSLDVFRGLCVFLMILVDYGGSVFPISLIPPGMVSVWLIL</sequence>
<dbReference type="Proteomes" id="UP000525078">
    <property type="component" value="Unassembled WGS sequence"/>
</dbReference>
<accession>A0A7J6F801</accession>
<keyword evidence="1" id="KW-0472">Membrane</keyword>
<proteinExistence type="predicted"/>
<dbReference type="EMBL" id="JAATIP010000146">
    <property type="protein sequence ID" value="KAF4366833.1"/>
    <property type="molecule type" value="Genomic_DNA"/>
</dbReference>
<evidence type="ECO:0000256" key="1">
    <source>
        <dbReference type="SAM" id="Phobius"/>
    </source>
</evidence>
<gene>
    <name evidence="2" type="ORF">F8388_013898</name>
</gene>
<keyword evidence="1" id="KW-0812">Transmembrane</keyword>
<feature type="transmembrane region" description="Helical" evidence="1">
    <location>
        <begin position="21"/>
        <end position="38"/>
    </location>
</feature>
<name>A0A7J6F801_CANSA</name>
<organism evidence="2 3">
    <name type="scientific">Cannabis sativa</name>
    <name type="common">Hemp</name>
    <name type="synonym">Marijuana</name>
    <dbReference type="NCBI Taxonomy" id="3483"/>
    <lineage>
        <taxon>Eukaryota</taxon>
        <taxon>Viridiplantae</taxon>
        <taxon>Streptophyta</taxon>
        <taxon>Embryophyta</taxon>
        <taxon>Tracheophyta</taxon>
        <taxon>Spermatophyta</taxon>
        <taxon>Magnoliopsida</taxon>
        <taxon>eudicotyledons</taxon>
        <taxon>Gunneridae</taxon>
        <taxon>Pentapetalae</taxon>
        <taxon>rosids</taxon>
        <taxon>fabids</taxon>
        <taxon>Rosales</taxon>
        <taxon>Cannabaceae</taxon>
        <taxon>Cannabis</taxon>
    </lineage>
</organism>
<comment type="caution">
    <text evidence="2">The sequence shown here is derived from an EMBL/GenBank/DDBJ whole genome shotgun (WGS) entry which is preliminary data.</text>
</comment>
<evidence type="ECO:0000313" key="3">
    <source>
        <dbReference type="Proteomes" id="UP000525078"/>
    </source>
</evidence>
<keyword evidence="1" id="KW-1133">Transmembrane helix</keyword>
<protein>
    <submittedName>
        <fullName evidence="2">Uncharacterized protein</fullName>
    </submittedName>
</protein>
<dbReference type="AlphaFoldDB" id="A0A7J6F801"/>
<reference evidence="2 3" key="1">
    <citation type="journal article" date="2020" name="bioRxiv">
        <title>Sequence and annotation of 42 cannabis genomes reveals extensive copy number variation in cannabinoid synthesis and pathogen resistance genes.</title>
        <authorList>
            <person name="Mckernan K.J."/>
            <person name="Helbert Y."/>
            <person name="Kane L.T."/>
            <person name="Ebling H."/>
            <person name="Zhang L."/>
            <person name="Liu B."/>
            <person name="Eaton Z."/>
            <person name="Mclaughlin S."/>
            <person name="Kingan S."/>
            <person name="Baybayan P."/>
            <person name="Concepcion G."/>
            <person name="Jordan M."/>
            <person name="Riva A."/>
            <person name="Barbazuk W."/>
            <person name="Harkins T."/>
        </authorList>
    </citation>
    <scope>NUCLEOTIDE SEQUENCE [LARGE SCALE GENOMIC DNA]</scope>
    <source>
        <strain evidence="3">cv. Jamaican Lion 4</strain>
        <tissue evidence="2">Leaf</tissue>
    </source>
</reference>